<comment type="similarity">
    <text evidence="1 8">Belongs to the cytochrome P450 family.</text>
</comment>
<dbReference type="EMBL" id="CAJVPY010002123">
    <property type="protein sequence ID" value="CAG8549259.1"/>
    <property type="molecule type" value="Genomic_DNA"/>
</dbReference>
<dbReference type="InterPro" id="IPR001128">
    <property type="entry name" value="Cyt_P450"/>
</dbReference>
<keyword evidence="9" id="KW-0472">Membrane</keyword>
<dbReference type="InterPro" id="IPR017972">
    <property type="entry name" value="Cyt_P450_CS"/>
</dbReference>
<dbReference type="PANTHER" id="PTHR24291">
    <property type="entry name" value="CYTOCHROME P450 FAMILY 4"/>
    <property type="match status" value="1"/>
</dbReference>
<dbReference type="PRINTS" id="PR00463">
    <property type="entry name" value="EP450I"/>
</dbReference>
<dbReference type="InterPro" id="IPR036396">
    <property type="entry name" value="Cyt_P450_sf"/>
</dbReference>
<dbReference type="PRINTS" id="PR00385">
    <property type="entry name" value="P450"/>
</dbReference>
<keyword evidence="3 7" id="KW-0479">Metal-binding</keyword>
<comment type="cofactor">
    <cofactor evidence="7">
        <name>heme</name>
        <dbReference type="ChEBI" id="CHEBI:30413"/>
    </cofactor>
</comment>
<evidence type="ECO:0000256" key="6">
    <source>
        <dbReference type="ARBA" id="ARBA00023033"/>
    </source>
</evidence>
<keyword evidence="9" id="KW-0812">Transmembrane</keyword>
<evidence type="ECO:0000256" key="2">
    <source>
        <dbReference type="ARBA" id="ARBA00022617"/>
    </source>
</evidence>
<dbReference type="GO" id="GO:0020037">
    <property type="term" value="F:heme binding"/>
    <property type="evidence" value="ECO:0007669"/>
    <property type="project" value="InterPro"/>
</dbReference>
<proteinExistence type="inferred from homology"/>
<dbReference type="InterPro" id="IPR050196">
    <property type="entry name" value="Cytochrome_P450_Monoox"/>
</dbReference>
<evidence type="ECO:0000256" key="3">
    <source>
        <dbReference type="ARBA" id="ARBA00022723"/>
    </source>
</evidence>
<dbReference type="Pfam" id="PF00067">
    <property type="entry name" value="p450"/>
    <property type="match status" value="1"/>
</dbReference>
<keyword evidence="6 8" id="KW-0503">Monooxygenase</keyword>
<evidence type="ECO:0000256" key="4">
    <source>
        <dbReference type="ARBA" id="ARBA00023002"/>
    </source>
</evidence>
<feature type="binding site" description="axial binding residue" evidence="7">
    <location>
        <position position="472"/>
    </location>
    <ligand>
        <name>heme</name>
        <dbReference type="ChEBI" id="CHEBI:30413"/>
    </ligand>
    <ligandPart>
        <name>Fe</name>
        <dbReference type="ChEBI" id="CHEBI:18248"/>
    </ligandPart>
</feature>
<dbReference type="GO" id="GO:0005506">
    <property type="term" value="F:iron ion binding"/>
    <property type="evidence" value="ECO:0007669"/>
    <property type="project" value="InterPro"/>
</dbReference>
<evidence type="ECO:0000313" key="11">
    <source>
        <dbReference type="Proteomes" id="UP000789405"/>
    </source>
</evidence>
<sequence>MSLLFILSSYFENWASIIPVLLIIYVANFYYNYFTRPNPLPGPIPIPILGTVHIIGINPYLWYINNIEKAGTIWEFYIGHQRQLVVNHAKHLEKIYKPTPKFFERMELPSLEKFGVLKGLIFNNNYSAWHRNRKFVAPVLASPKFLRGFVISIQKLFKESENRWKPVIKNGIEFDFSVWIKCFTTDITIHHVTKQPSYSLASFDTNNEIVQSEQVRKSLNFTNAVIGFITTATYLLFIPSFVNKYIPGFRSFKEKCDRSVKYMNDTIIDIIEKRKKELEEGAEIEPDLLDHLLIAHTPRDPDYKEYDQIVPMKAYEIKAILWDILMAGVDTTGNTFSFLVYNVAKNPKILAKIHKEIEQVFGLDPNNEFTLEKLENCRYIEALVKESLRHITIAPLTLKVLEGEENVAGYNWPNGTRFWIDHQTILNNPDYWNDPEIFNPDRFLSKEYGGTFEFSNMQKNAYSPFGGGIRICPGKFMAINEIKALTVLFYRKYNVELVKNNEKIKYQFYGVNQVYDLQVRISLKDISSFP</sequence>
<keyword evidence="4 8" id="KW-0560">Oxidoreductase</keyword>
<dbReference type="AlphaFoldDB" id="A0A9N9B0L1"/>
<evidence type="ECO:0000256" key="8">
    <source>
        <dbReference type="RuleBase" id="RU000461"/>
    </source>
</evidence>
<evidence type="ECO:0000256" key="1">
    <source>
        <dbReference type="ARBA" id="ARBA00010617"/>
    </source>
</evidence>
<comment type="caution">
    <text evidence="10">The sequence shown here is derived from an EMBL/GenBank/DDBJ whole genome shotgun (WGS) entry which is preliminary data.</text>
</comment>
<evidence type="ECO:0000256" key="7">
    <source>
        <dbReference type="PIRSR" id="PIRSR602401-1"/>
    </source>
</evidence>
<dbReference type="InterPro" id="IPR002401">
    <property type="entry name" value="Cyt_P450_E_grp-I"/>
</dbReference>
<accession>A0A9N9B0L1</accession>
<keyword evidence="9" id="KW-1133">Transmembrane helix</keyword>
<feature type="transmembrane region" description="Helical" evidence="9">
    <location>
        <begin position="43"/>
        <end position="63"/>
    </location>
</feature>
<feature type="transmembrane region" description="Helical" evidence="9">
    <location>
        <begin position="12"/>
        <end position="31"/>
    </location>
</feature>
<evidence type="ECO:0000313" key="10">
    <source>
        <dbReference type="EMBL" id="CAG8549259.1"/>
    </source>
</evidence>
<protein>
    <submittedName>
        <fullName evidence="10">670_t:CDS:1</fullName>
    </submittedName>
</protein>
<dbReference type="OrthoDB" id="1470350at2759"/>
<reference evidence="10" key="1">
    <citation type="submission" date="2021-06" db="EMBL/GenBank/DDBJ databases">
        <authorList>
            <person name="Kallberg Y."/>
            <person name="Tangrot J."/>
            <person name="Rosling A."/>
        </authorList>
    </citation>
    <scope>NUCLEOTIDE SEQUENCE</scope>
    <source>
        <strain evidence="10">MA453B</strain>
    </source>
</reference>
<dbReference type="GO" id="GO:0004497">
    <property type="term" value="F:monooxygenase activity"/>
    <property type="evidence" value="ECO:0007669"/>
    <property type="project" value="UniProtKB-KW"/>
</dbReference>
<dbReference type="PANTHER" id="PTHR24291:SF50">
    <property type="entry name" value="BIFUNCTIONAL ALBAFLAVENONE MONOOXYGENASE_TERPENE SYNTHASE"/>
    <property type="match status" value="1"/>
</dbReference>
<dbReference type="Proteomes" id="UP000789405">
    <property type="component" value="Unassembled WGS sequence"/>
</dbReference>
<evidence type="ECO:0000256" key="9">
    <source>
        <dbReference type="SAM" id="Phobius"/>
    </source>
</evidence>
<gene>
    <name evidence="10" type="ORF">DERYTH_LOCUS5185</name>
</gene>
<dbReference type="SUPFAM" id="SSF48264">
    <property type="entry name" value="Cytochrome P450"/>
    <property type="match status" value="1"/>
</dbReference>
<name>A0A9N9B0L1_9GLOM</name>
<dbReference type="Gene3D" id="1.10.630.10">
    <property type="entry name" value="Cytochrome P450"/>
    <property type="match status" value="1"/>
</dbReference>
<keyword evidence="5 7" id="KW-0408">Iron</keyword>
<keyword evidence="2 7" id="KW-0349">Heme</keyword>
<feature type="transmembrane region" description="Helical" evidence="9">
    <location>
        <begin position="221"/>
        <end position="242"/>
    </location>
</feature>
<dbReference type="GO" id="GO:0016705">
    <property type="term" value="F:oxidoreductase activity, acting on paired donors, with incorporation or reduction of molecular oxygen"/>
    <property type="evidence" value="ECO:0007669"/>
    <property type="project" value="InterPro"/>
</dbReference>
<organism evidence="10 11">
    <name type="scientific">Dentiscutata erythropus</name>
    <dbReference type="NCBI Taxonomy" id="1348616"/>
    <lineage>
        <taxon>Eukaryota</taxon>
        <taxon>Fungi</taxon>
        <taxon>Fungi incertae sedis</taxon>
        <taxon>Mucoromycota</taxon>
        <taxon>Glomeromycotina</taxon>
        <taxon>Glomeromycetes</taxon>
        <taxon>Diversisporales</taxon>
        <taxon>Gigasporaceae</taxon>
        <taxon>Dentiscutata</taxon>
    </lineage>
</organism>
<evidence type="ECO:0000256" key="5">
    <source>
        <dbReference type="ARBA" id="ARBA00023004"/>
    </source>
</evidence>
<dbReference type="PROSITE" id="PS00086">
    <property type="entry name" value="CYTOCHROME_P450"/>
    <property type="match status" value="1"/>
</dbReference>
<keyword evidence="11" id="KW-1185">Reference proteome</keyword>